<sequence>MADCWCGEDAGEYLGRMDACLSTCDQAVSNRSVQRDQMVRYREIVCEKQNGKTVVTDTLFAEYWKTRFQSKGENFLPAVTEGIPPPTAEPVGITSTDTQVPTSDVISPPTGIPGTSSGSNETANPVSPSLTPPSLTPPPVTSTPTVSSSLSSSSLIMPTASHNFTATGNSPTPSVEPEPKPTSAPSVLSSFPSESRLTIGQLAAVIVSCVLGSLLLVLSIVFCRRRRVNSKPFSFLPTRPRFRPRPRVITTPQQSWWSRNIEAALNHPQSPISSILPRHYRPKPYTPPATQQNFPPSLQTYGHTIIPIPPSPSSRSSSTRILTLSTTTRSRSRDRISEHTIIEPQPQETLTEISTTRLSVASSHCDYSSTSCSSWSERSWVENDDPGWRR</sequence>
<organism evidence="3 4">
    <name type="scientific">Choiromyces venosus 120613-1</name>
    <dbReference type="NCBI Taxonomy" id="1336337"/>
    <lineage>
        <taxon>Eukaryota</taxon>
        <taxon>Fungi</taxon>
        <taxon>Dikarya</taxon>
        <taxon>Ascomycota</taxon>
        <taxon>Pezizomycotina</taxon>
        <taxon>Pezizomycetes</taxon>
        <taxon>Pezizales</taxon>
        <taxon>Tuberaceae</taxon>
        <taxon>Choiromyces</taxon>
    </lineage>
</organism>
<protein>
    <submittedName>
        <fullName evidence="3">Uncharacterized protein</fullName>
    </submittedName>
</protein>
<feature type="compositionally biased region" description="Polar residues" evidence="1">
    <location>
        <begin position="93"/>
        <end position="105"/>
    </location>
</feature>
<dbReference type="Proteomes" id="UP000276215">
    <property type="component" value="Unassembled WGS sequence"/>
</dbReference>
<evidence type="ECO:0000313" key="3">
    <source>
        <dbReference type="EMBL" id="RPA93330.1"/>
    </source>
</evidence>
<feature type="compositionally biased region" description="Polar residues" evidence="1">
    <location>
        <begin position="160"/>
        <end position="173"/>
    </location>
</feature>
<feature type="compositionally biased region" description="Polar residues" evidence="1">
    <location>
        <begin position="113"/>
        <end position="124"/>
    </location>
</feature>
<feature type="transmembrane region" description="Helical" evidence="2">
    <location>
        <begin position="202"/>
        <end position="223"/>
    </location>
</feature>
<accession>A0A3N4JA49</accession>
<proteinExistence type="predicted"/>
<keyword evidence="2" id="KW-0472">Membrane</keyword>
<keyword evidence="2" id="KW-0812">Transmembrane</keyword>
<evidence type="ECO:0000256" key="1">
    <source>
        <dbReference type="SAM" id="MobiDB-lite"/>
    </source>
</evidence>
<feature type="compositionally biased region" description="Pro residues" evidence="1">
    <location>
        <begin position="130"/>
        <end position="141"/>
    </location>
</feature>
<dbReference type="AlphaFoldDB" id="A0A3N4JA49"/>
<dbReference type="EMBL" id="ML120455">
    <property type="protein sequence ID" value="RPA93330.1"/>
    <property type="molecule type" value="Genomic_DNA"/>
</dbReference>
<keyword evidence="4" id="KW-1185">Reference proteome</keyword>
<reference evidence="3 4" key="1">
    <citation type="journal article" date="2018" name="Nat. Ecol. Evol.">
        <title>Pezizomycetes genomes reveal the molecular basis of ectomycorrhizal truffle lifestyle.</title>
        <authorList>
            <person name="Murat C."/>
            <person name="Payen T."/>
            <person name="Noel B."/>
            <person name="Kuo A."/>
            <person name="Morin E."/>
            <person name="Chen J."/>
            <person name="Kohler A."/>
            <person name="Krizsan K."/>
            <person name="Balestrini R."/>
            <person name="Da Silva C."/>
            <person name="Montanini B."/>
            <person name="Hainaut M."/>
            <person name="Levati E."/>
            <person name="Barry K.W."/>
            <person name="Belfiori B."/>
            <person name="Cichocki N."/>
            <person name="Clum A."/>
            <person name="Dockter R.B."/>
            <person name="Fauchery L."/>
            <person name="Guy J."/>
            <person name="Iotti M."/>
            <person name="Le Tacon F."/>
            <person name="Lindquist E.A."/>
            <person name="Lipzen A."/>
            <person name="Malagnac F."/>
            <person name="Mello A."/>
            <person name="Molinier V."/>
            <person name="Miyauchi S."/>
            <person name="Poulain J."/>
            <person name="Riccioni C."/>
            <person name="Rubini A."/>
            <person name="Sitrit Y."/>
            <person name="Splivallo R."/>
            <person name="Traeger S."/>
            <person name="Wang M."/>
            <person name="Zifcakova L."/>
            <person name="Wipf D."/>
            <person name="Zambonelli A."/>
            <person name="Paolocci F."/>
            <person name="Nowrousian M."/>
            <person name="Ottonello S."/>
            <person name="Baldrian P."/>
            <person name="Spatafora J.W."/>
            <person name="Henrissat B."/>
            <person name="Nagy L.G."/>
            <person name="Aury J.M."/>
            <person name="Wincker P."/>
            <person name="Grigoriev I.V."/>
            <person name="Bonfante P."/>
            <person name="Martin F.M."/>
        </authorList>
    </citation>
    <scope>NUCLEOTIDE SEQUENCE [LARGE SCALE GENOMIC DNA]</scope>
    <source>
        <strain evidence="3 4">120613-1</strain>
    </source>
</reference>
<keyword evidence="2" id="KW-1133">Transmembrane helix</keyword>
<feature type="region of interest" description="Disordered" evidence="1">
    <location>
        <begin position="76"/>
        <end position="188"/>
    </location>
</feature>
<name>A0A3N4JA49_9PEZI</name>
<evidence type="ECO:0000313" key="4">
    <source>
        <dbReference type="Proteomes" id="UP000276215"/>
    </source>
</evidence>
<evidence type="ECO:0000256" key="2">
    <source>
        <dbReference type="SAM" id="Phobius"/>
    </source>
</evidence>
<feature type="compositionally biased region" description="Low complexity" evidence="1">
    <location>
        <begin position="313"/>
        <end position="329"/>
    </location>
</feature>
<dbReference type="OrthoDB" id="5419378at2759"/>
<feature type="compositionally biased region" description="Low complexity" evidence="1">
    <location>
        <begin position="142"/>
        <end position="155"/>
    </location>
</feature>
<gene>
    <name evidence="3" type="ORF">L873DRAFT_1793746</name>
</gene>
<feature type="region of interest" description="Disordered" evidence="1">
    <location>
        <begin position="307"/>
        <end position="335"/>
    </location>
</feature>